<feature type="transmembrane region" description="Helical" evidence="1">
    <location>
        <begin position="91"/>
        <end position="112"/>
    </location>
</feature>
<dbReference type="AlphaFoldDB" id="A0A256A7W0"/>
<protein>
    <recommendedName>
        <fullName evidence="4">Glycosyltransferase RgtA/B/C/D-like domain-containing protein</fullName>
    </recommendedName>
</protein>
<comment type="caution">
    <text evidence="2">The sequence shown here is derived from an EMBL/GenBank/DDBJ whole genome shotgun (WGS) entry which is preliminary data.</text>
</comment>
<keyword evidence="1" id="KW-0812">Transmembrane</keyword>
<feature type="transmembrane region" description="Helical" evidence="1">
    <location>
        <begin position="12"/>
        <end position="32"/>
    </location>
</feature>
<feature type="transmembrane region" description="Helical" evidence="1">
    <location>
        <begin position="150"/>
        <end position="169"/>
    </location>
</feature>
<reference evidence="2 3" key="1">
    <citation type="submission" date="2017-07" db="EMBL/GenBank/DDBJ databases">
        <title>Flavobacterium cyanobacteriorum sp. nov., isolated from cyanobacterial aggregates in a eutrophic lake.</title>
        <authorList>
            <person name="Cai H."/>
        </authorList>
    </citation>
    <scope>NUCLEOTIDE SEQUENCE [LARGE SCALE GENOMIC DNA]</scope>
    <source>
        <strain evidence="2 3">TH021</strain>
    </source>
</reference>
<evidence type="ECO:0000256" key="1">
    <source>
        <dbReference type="SAM" id="Phobius"/>
    </source>
</evidence>
<feature type="transmembrane region" description="Helical" evidence="1">
    <location>
        <begin position="212"/>
        <end position="230"/>
    </location>
</feature>
<keyword evidence="1" id="KW-1133">Transmembrane helix</keyword>
<keyword evidence="1" id="KW-0472">Membrane</keyword>
<feature type="transmembrane region" description="Helical" evidence="1">
    <location>
        <begin position="175"/>
        <end position="205"/>
    </location>
</feature>
<feature type="transmembrane region" description="Helical" evidence="1">
    <location>
        <begin position="261"/>
        <end position="279"/>
    </location>
</feature>
<evidence type="ECO:0000313" key="3">
    <source>
        <dbReference type="Proteomes" id="UP000216605"/>
    </source>
</evidence>
<sequence length="470" mass="54036">MKIEKLNNTFLKAPVAIYFLLGIIVFSIRFYFNFSQELIPGVNGGYYPLQVRSILTNGHLGFSDMPLIFYFDAFLIKFISLFGFSITDSLILSVVKIVDSISIPLLLLPLYKIVQFSNPLPVKLFKFSILAFSVLSFSPLILTSDLQKNALAIFFLFCFLAYYLSFQINRKKVNIFLSIAFLIFIGLTHFGTFVFSMFFLFLMVLYTYKKKAIFPISILITISLGIVFLFDFSRFNRLVSFWTVVFEKPAVLNGMLSPPDLLIILFSIFLAIIGIITLKTKSNNFKPFQKTILFASIVCLIALSFPLLDGEYFKRLSLFLFIPQILLILQISTVFNVKQLKTTSISFVIFTLLSIIAVSGHPKETVIDKIAYEELRKLKSVIKNDNETIIIARHGLEWWTAWALHTKVGQDKAIDSVFFEKYKNVIFITQINGFSKDIQRTPFHEPNVPENSEMIFSSEYFKVFKLNNRQ</sequence>
<dbReference type="EMBL" id="NOXV01000031">
    <property type="protein sequence ID" value="OYQ49741.1"/>
    <property type="molecule type" value="Genomic_DNA"/>
</dbReference>
<feature type="transmembrane region" description="Helical" evidence="1">
    <location>
        <begin position="320"/>
        <end position="337"/>
    </location>
</feature>
<dbReference type="RefSeq" id="WP_094411441.1">
    <property type="nucleotide sequence ID" value="NZ_NOXV01000031.1"/>
</dbReference>
<organism evidence="2 3">
    <name type="scientific">Flavobacterium cyanobacteriorum</name>
    <dbReference type="NCBI Taxonomy" id="2022802"/>
    <lineage>
        <taxon>Bacteria</taxon>
        <taxon>Pseudomonadati</taxon>
        <taxon>Bacteroidota</taxon>
        <taxon>Flavobacteriia</taxon>
        <taxon>Flavobacteriales</taxon>
        <taxon>Flavobacteriaceae</taxon>
        <taxon>Flavobacterium</taxon>
    </lineage>
</organism>
<feature type="transmembrane region" description="Helical" evidence="1">
    <location>
        <begin position="67"/>
        <end position="84"/>
    </location>
</feature>
<feature type="transmembrane region" description="Helical" evidence="1">
    <location>
        <begin position="291"/>
        <end position="308"/>
    </location>
</feature>
<evidence type="ECO:0008006" key="4">
    <source>
        <dbReference type="Google" id="ProtNLM"/>
    </source>
</evidence>
<feature type="transmembrane region" description="Helical" evidence="1">
    <location>
        <begin position="124"/>
        <end position="143"/>
    </location>
</feature>
<keyword evidence="3" id="KW-1185">Reference proteome</keyword>
<name>A0A256A7W0_9FLAO</name>
<gene>
    <name evidence="2" type="ORF">CHU92_00250</name>
</gene>
<proteinExistence type="predicted"/>
<dbReference type="Proteomes" id="UP000216605">
    <property type="component" value="Unassembled WGS sequence"/>
</dbReference>
<dbReference type="OrthoDB" id="1424616at2"/>
<feature type="transmembrane region" description="Helical" evidence="1">
    <location>
        <begin position="344"/>
        <end position="361"/>
    </location>
</feature>
<evidence type="ECO:0000313" key="2">
    <source>
        <dbReference type="EMBL" id="OYQ49741.1"/>
    </source>
</evidence>
<accession>A0A256A7W0</accession>